<keyword evidence="1" id="KW-0732">Signal</keyword>
<proteinExistence type="predicted"/>
<evidence type="ECO:0000256" key="1">
    <source>
        <dbReference type="SAM" id="SignalP"/>
    </source>
</evidence>
<dbReference type="InParanoid" id="A0A1X7VS07"/>
<accession>A0A1X7VS07</accession>
<protein>
    <submittedName>
        <fullName evidence="2">Uncharacterized protein</fullName>
    </submittedName>
</protein>
<organism evidence="2">
    <name type="scientific">Amphimedon queenslandica</name>
    <name type="common">Sponge</name>
    <dbReference type="NCBI Taxonomy" id="400682"/>
    <lineage>
        <taxon>Eukaryota</taxon>
        <taxon>Metazoa</taxon>
        <taxon>Porifera</taxon>
        <taxon>Demospongiae</taxon>
        <taxon>Heteroscleromorpha</taxon>
        <taxon>Haplosclerida</taxon>
        <taxon>Niphatidae</taxon>
        <taxon>Amphimedon</taxon>
    </lineage>
</organism>
<name>A0A1X7VS07_AMPQE</name>
<feature type="signal peptide" evidence="1">
    <location>
        <begin position="1"/>
        <end position="19"/>
    </location>
</feature>
<reference evidence="2" key="1">
    <citation type="submission" date="2017-05" db="UniProtKB">
        <authorList>
            <consortium name="EnsemblMetazoa"/>
        </authorList>
    </citation>
    <scope>IDENTIFICATION</scope>
</reference>
<evidence type="ECO:0000313" key="2">
    <source>
        <dbReference type="EnsemblMetazoa" id="Aqu2.1.43151_001"/>
    </source>
</evidence>
<dbReference type="AlphaFoldDB" id="A0A1X7VS07"/>
<sequence length="107" mass="11236">MAHGLFLTGSAGMIGLTLHIPVMTVSNYGDCQVVVNGTDFGCFTLASNHICCAFQEYLLKDTKELAAVLRQPAAAGLGHLAGVLTQLDKVLGQQAEVLGQSEEEGTE</sequence>
<dbReference type="EnsemblMetazoa" id="Aqu2.1.43151_001">
    <property type="protein sequence ID" value="Aqu2.1.43151_001"/>
    <property type="gene ID" value="Aqu2.1.43151"/>
</dbReference>
<feature type="chain" id="PRO_5013344649" evidence="1">
    <location>
        <begin position="20"/>
        <end position="107"/>
    </location>
</feature>